<keyword evidence="3" id="KW-1185">Reference proteome</keyword>
<evidence type="ECO:0000259" key="1">
    <source>
        <dbReference type="Pfam" id="PF00078"/>
    </source>
</evidence>
<name>A0A9Q3GYU5_9BASI</name>
<evidence type="ECO:0000313" key="3">
    <source>
        <dbReference type="Proteomes" id="UP000765509"/>
    </source>
</evidence>
<accession>A0A9Q3GYU5</accession>
<gene>
    <name evidence="2" type="ORF">O181_023609</name>
</gene>
<dbReference type="InterPro" id="IPR043128">
    <property type="entry name" value="Rev_trsase/Diguanyl_cyclase"/>
</dbReference>
<dbReference type="InterPro" id="IPR000477">
    <property type="entry name" value="RT_dom"/>
</dbReference>
<dbReference type="PANTHER" id="PTHR24559">
    <property type="entry name" value="TRANSPOSON TY3-I GAG-POL POLYPROTEIN"/>
    <property type="match status" value="1"/>
</dbReference>
<dbReference type="Gene3D" id="3.30.70.270">
    <property type="match status" value="1"/>
</dbReference>
<dbReference type="EMBL" id="AVOT02007427">
    <property type="protein sequence ID" value="MBW0483894.1"/>
    <property type="molecule type" value="Genomic_DNA"/>
</dbReference>
<sequence>MKHELVDFLYTFKNSFSSDNVPLGAISGHEVYITLNIYRPYPPVLRRPAYPEITRAREALEKHIQEFIQLGVLRNVGHAEEVKVKTPVIISWHNDKSRIVGDFRQLNTYTAPDRYPIPRIQEILTQLSKGKYITSMDALKVFHQIVLTPKAKKLLRNITHCGIYECLRMPFDIKNAESHYQRIINTIFPTELSEGWLIIYIDDIMICSDSWSMHLERLERVIYKAAGVNMKI</sequence>
<dbReference type="PANTHER" id="PTHR24559:SF444">
    <property type="entry name" value="REVERSE TRANSCRIPTASE DOMAIN-CONTAINING PROTEIN"/>
    <property type="match status" value="1"/>
</dbReference>
<comment type="caution">
    <text evidence="2">The sequence shown here is derived from an EMBL/GenBank/DDBJ whole genome shotgun (WGS) entry which is preliminary data.</text>
</comment>
<dbReference type="AlphaFoldDB" id="A0A9Q3GYU5"/>
<organism evidence="2 3">
    <name type="scientific">Austropuccinia psidii MF-1</name>
    <dbReference type="NCBI Taxonomy" id="1389203"/>
    <lineage>
        <taxon>Eukaryota</taxon>
        <taxon>Fungi</taxon>
        <taxon>Dikarya</taxon>
        <taxon>Basidiomycota</taxon>
        <taxon>Pucciniomycotina</taxon>
        <taxon>Pucciniomycetes</taxon>
        <taxon>Pucciniales</taxon>
        <taxon>Sphaerophragmiaceae</taxon>
        <taxon>Austropuccinia</taxon>
    </lineage>
</organism>
<dbReference type="CDD" id="cd01647">
    <property type="entry name" value="RT_LTR"/>
    <property type="match status" value="1"/>
</dbReference>
<dbReference type="InterPro" id="IPR053134">
    <property type="entry name" value="RNA-dir_DNA_polymerase"/>
</dbReference>
<reference evidence="2" key="1">
    <citation type="submission" date="2021-03" db="EMBL/GenBank/DDBJ databases">
        <title>Draft genome sequence of rust myrtle Austropuccinia psidii MF-1, a brazilian biotype.</title>
        <authorList>
            <person name="Quecine M.C."/>
            <person name="Pachon D.M.R."/>
            <person name="Bonatelli M.L."/>
            <person name="Correr F.H."/>
            <person name="Franceschini L.M."/>
            <person name="Leite T.F."/>
            <person name="Margarido G.R.A."/>
            <person name="Almeida C.A."/>
            <person name="Ferrarezi J.A."/>
            <person name="Labate C.A."/>
        </authorList>
    </citation>
    <scope>NUCLEOTIDE SEQUENCE</scope>
    <source>
        <strain evidence="2">MF-1</strain>
    </source>
</reference>
<dbReference type="InterPro" id="IPR043502">
    <property type="entry name" value="DNA/RNA_pol_sf"/>
</dbReference>
<proteinExistence type="predicted"/>
<feature type="domain" description="Reverse transcriptase" evidence="1">
    <location>
        <begin position="95"/>
        <end position="232"/>
    </location>
</feature>
<dbReference type="Pfam" id="PF00078">
    <property type="entry name" value="RVT_1"/>
    <property type="match status" value="1"/>
</dbReference>
<protein>
    <recommendedName>
        <fullName evidence="1">Reverse transcriptase domain-containing protein</fullName>
    </recommendedName>
</protein>
<dbReference type="Gene3D" id="3.10.10.10">
    <property type="entry name" value="HIV Type 1 Reverse Transcriptase, subunit A, domain 1"/>
    <property type="match status" value="1"/>
</dbReference>
<dbReference type="SUPFAM" id="SSF56672">
    <property type="entry name" value="DNA/RNA polymerases"/>
    <property type="match status" value="1"/>
</dbReference>
<evidence type="ECO:0000313" key="2">
    <source>
        <dbReference type="EMBL" id="MBW0483894.1"/>
    </source>
</evidence>
<dbReference type="Proteomes" id="UP000765509">
    <property type="component" value="Unassembled WGS sequence"/>
</dbReference>
<dbReference type="OrthoDB" id="773199at2759"/>